<proteinExistence type="predicted"/>
<dbReference type="InterPro" id="IPR011009">
    <property type="entry name" value="Kinase-like_dom_sf"/>
</dbReference>
<dbReference type="PANTHER" id="PTHR44167">
    <property type="entry name" value="OVARIAN-SPECIFIC SERINE/THREONINE-PROTEIN KINASE LOK-RELATED"/>
    <property type="match status" value="1"/>
</dbReference>
<keyword evidence="2" id="KW-0812">Transmembrane</keyword>
<dbReference type="EMBL" id="HG725693">
    <property type="protein sequence ID" value="CDJ69287.1"/>
    <property type="molecule type" value="Genomic_DNA"/>
</dbReference>
<name>U6MYG0_9EIME</name>
<accession>U6MYG0</accession>
<dbReference type="GO" id="GO:0044773">
    <property type="term" value="P:mitotic DNA damage checkpoint signaling"/>
    <property type="evidence" value="ECO:0007669"/>
    <property type="project" value="TreeGrafter"/>
</dbReference>
<dbReference type="OrthoDB" id="3256376at2759"/>
<keyword evidence="2" id="KW-1133">Transmembrane helix</keyword>
<dbReference type="SUPFAM" id="SSF56112">
    <property type="entry name" value="Protein kinase-like (PK-like)"/>
    <property type="match status" value="1"/>
</dbReference>
<protein>
    <submittedName>
        <fullName evidence="4">WGS project CADU00000000 data, contig 00001346, related</fullName>
    </submittedName>
</protein>
<keyword evidence="5" id="KW-1185">Reference proteome</keyword>
<dbReference type="SMART" id="SM00220">
    <property type="entry name" value="S_TKc"/>
    <property type="match status" value="1"/>
</dbReference>
<sequence>MPEWDAVPVDQSSEPASGTFNPTTGLISSRAFASTLENAVQSLDPVDVDAYCSDTSTKVRSGSYFSRSPFIFALFLGTLLAAVVGASLLQPALSGPARRDLQRAWQAVKSKDAPWDLPTLDQYEQHLSLSETRGKALLAAAAKKRGEIRFAFPRALGQSAMATLAEQLSGGRTTNLIGQTLILTDIQPLGSMEIEQEPREYIVSKYLGEGALSVVVEVIEKRTNETKALRLHAIPQHLDSVSVTPELAEEASRTALIESTTAMLQAVGTTPLTAAAEERGLALVSAVARVQGVPSVLPCGSSYFVNEVEIADRYYGTVEGLFSPTTRLTEGAKVYAGRRLLLQVLLLQRAGCSHNNLKLQNLFMNLDGSFLLGDFGAGSLIGEPLDRVRGVTPAYAEKELSLAATVTSPDAPPARVHSKSDLWGLGMCLYQIFTGGEMPYGLGGDLPASEIFDFLEKNKVRAVILDAPLTSARVPARWKDLIIRLLEVERENRIGTEQLIEEFADLLQL</sequence>
<feature type="compositionally biased region" description="Polar residues" evidence="1">
    <location>
        <begin position="10"/>
        <end position="21"/>
    </location>
</feature>
<dbReference type="Gene3D" id="1.10.510.10">
    <property type="entry name" value="Transferase(Phosphotransferase) domain 1"/>
    <property type="match status" value="1"/>
</dbReference>
<reference evidence="4" key="1">
    <citation type="submission" date="2013-10" db="EMBL/GenBank/DDBJ databases">
        <title>Genomic analysis of the causative agents of coccidiosis in chickens.</title>
        <authorList>
            <person name="Reid A.J."/>
            <person name="Blake D."/>
            <person name="Billington K."/>
            <person name="Browne H."/>
            <person name="Dunn M."/>
            <person name="Hung S."/>
            <person name="Kawahara F."/>
            <person name="Miranda-Saavedra D."/>
            <person name="Mourier T."/>
            <person name="Nagra H."/>
            <person name="Otto T.D."/>
            <person name="Rawlings N."/>
            <person name="Sanchez A."/>
            <person name="Sanders M."/>
            <person name="Subramaniam C."/>
            <person name="Tay Y."/>
            <person name="Dear P."/>
            <person name="Doerig C."/>
            <person name="Gruber A."/>
            <person name="Parkinson J."/>
            <person name="Shirley M."/>
            <person name="Wan K.L."/>
            <person name="Berriman M."/>
            <person name="Tomley F."/>
            <person name="Pain A."/>
        </authorList>
    </citation>
    <scope>NUCLEOTIDE SEQUENCE [LARGE SCALE GENOMIC DNA]</scope>
    <source>
        <strain evidence="4">Houghton</strain>
    </source>
</reference>
<dbReference type="PROSITE" id="PS50011">
    <property type="entry name" value="PROTEIN_KINASE_DOM"/>
    <property type="match status" value="1"/>
</dbReference>
<dbReference type="InterPro" id="IPR000719">
    <property type="entry name" value="Prot_kinase_dom"/>
</dbReference>
<feature type="region of interest" description="Disordered" evidence="1">
    <location>
        <begin position="1"/>
        <end position="21"/>
    </location>
</feature>
<evidence type="ECO:0000256" key="1">
    <source>
        <dbReference type="SAM" id="MobiDB-lite"/>
    </source>
</evidence>
<dbReference type="VEuPathDB" id="ToxoDB:ENH_00066980"/>
<dbReference type="GO" id="GO:0004674">
    <property type="term" value="F:protein serine/threonine kinase activity"/>
    <property type="evidence" value="ECO:0007669"/>
    <property type="project" value="TreeGrafter"/>
</dbReference>
<feature type="transmembrane region" description="Helical" evidence="2">
    <location>
        <begin position="70"/>
        <end position="89"/>
    </location>
</feature>
<evidence type="ECO:0000259" key="3">
    <source>
        <dbReference type="PROSITE" id="PS50011"/>
    </source>
</evidence>
<dbReference type="PANTHER" id="PTHR44167:SF18">
    <property type="entry name" value="PROTEIN KINASE DOMAIN-CONTAINING PROTEIN"/>
    <property type="match status" value="1"/>
</dbReference>
<reference evidence="4" key="2">
    <citation type="submission" date="2013-10" db="EMBL/GenBank/DDBJ databases">
        <authorList>
            <person name="Aslett M."/>
        </authorList>
    </citation>
    <scope>NUCLEOTIDE SEQUENCE [LARGE SCALE GENOMIC DNA]</scope>
    <source>
        <strain evidence="4">Houghton</strain>
    </source>
</reference>
<dbReference type="RefSeq" id="XP_013437754.1">
    <property type="nucleotide sequence ID" value="XM_013582300.1"/>
</dbReference>
<dbReference type="Pfam" id="PF00069">
    <property type="entry name" value="Pkinase"/>
    <property type="match status" value="1"/>
</dbReference>
<evidence type="ECO:0000313" key="4">
    <source>
        <dbReference type="EMBL" id="CDJ69287.1"/>
    </source>
</evidence>
<dbReference type="Proteomes" id="UP000030754">
    <property type="component" value="Unassembled WGS sequence"/>
</dbReference>
<dbReference type="AlphaFoldDB" id="U6MYG0"/>
<gene>
    <name evidence="4" type="ORF">ENH_00066980</name>
</gene>
<organism evidence="4 5">
    <name type="scientific">Eimeria necatrix</name>
    <dbReference type="NCBI Taxonomy" id="51315"/>
    <lineage>
        <taxon>Eukaryota</taxon>
        <taxon>Sar</taxon>
        <taxon>Alveolata</taxon>
        <taxon>Apicomplexa</taxon>
        <taxon>Conoidasida</taxon>
        <taxon>Coccidia</taxon>
        <taxon>Eucoccidiorida</taxon>
        <taxon>Eimeriorina</taxon>
        <taxon>Eimeriidae</taxon>
        <taxon>Eimeria</taxon>
    </lineage>
</organism>
<dbReference type="GeneID" id="25476832"/>
<feature type="domain" description="Protein kinase" evidence="3">
    <location>
        <begin position="201"/>
        <end position="507"/>
    </location>
</feature>
<evidence type="ECO:0000313" key="5">
    <source>
        <dbReference type="Proteomes" id="UP000030754"/>
    </source>
</evidence>
<evidence type="ECO:0000256" key="2">
    <source>
        <dbReference type="SAM" id="Phobius"/>
    </source>
</evidence>
<keyword evidence="2" id="KW-0472">Membrane</keyword>
<dbReference type="GO" id="GO:0005737">
    <property type="term" value="C:cytoplasm"/>
    <property type="evidence" value="ECO:0007669"/>
    <property type="project" value="TreeGrafter"/>
</dbReference>
<dbReference type="GO" id="GO:0005524">
    <property type="term" value="F:ATP binding"/>
    <property type="evidence" value="ECO:0007669"/>
    <property type="project" value="InterPro"/>
</dbReference>
<dbReference type="GO" id="GO:0005634">
    <property type="term" value="C:nucleus"/>
    <property type="evidence" value="ECO:0007669"/>
    <property type="project" value="TreeGrafter"/>
</dbReference>